<evidence type="ECO:0000256" key="2">
    <source>
        <dbReference type="SAM" id="MobiDB-lite"/>
    </source>
</evidence>
<evidence type="ECO:0000313" key="6">
    <source>
        <dbReference type="EMBL" id="KAG0712126.1"/>
    </source>
</evidence>
<dbReference type="Gene3D" id="2.10.50.10">
    <property type="entry name" value="Tumor Necrosis Factor Receptor, subunit A, domain 2"/>
    <property type="match status" value="1"/>
</dbReference>
<protein>
    <recommendedName>
        <fullName evidence="5">TNFR-Cys domain-containing protein</fullName>
    </recommendedName>
</protein>
<keyword evidence="3" id="KW-1133">Transmembrane helix</keyword>
<feature type="region of interest" description="Disordered" evidence="2">
    <location>
        <begin position="94"/>
        <end position="179"/>
    </location>
</feature>
<feature type="compositionally biased region" description="Low complexity" evidence="2">
    <location>
        <begin position="425"/>
        <end position="434"/>
    </location>
</feature>
<proteinExistence type="predicted"/>
<keyword evidence="3" id="KW-0472">Membrane</keyword>
<evidence type="ECO:0000256" key="3">
    <source>
        <dbReference type="SAM" id="Phobius"/>
    </source>
</evidence>
<accession>A0A8J5CG23</accession>
<feature type="region of interest" description="Disordered" evidence="2">
    <location>
        <begin position="408"/>
        <end position="455"/>
    </location>
</feature>
<feature type="region of interest" description="Disordered" evidence="2">
    <location>
        <begin position="192"/>
        <end position="235"/>
    </location>
</feature>
<evidence type="ECO:0000259" key="5">
    <source>
        <dbReference type="PROSITE" id="PS50050"/>
    </source>
</evidence>
<feature type="compositionally biased region" description="Gly residues" evidence="2">
    <location>
        <begin position="213"/>
        <end position="226"/>
    </location>
</feature>
<keyword evidence="4" id="KW-0732">Signal</keyword>
<feature type="compositionally biased region" description="Basic residues" evidence="2">
    <location>
        <begin position="150"/>
        <end position="162"/>
    </location>
</feature>
<dbReference type="PROSITE" id="PS00652">
    <property type="entry name" value="TNFR_NGFR_1"/>
    <property type="match status" value="1"/>
</dbReference>
<name>A0A8J5CG23_CHIOP</name>
<keyword evidence="3" id="KW-0812">Transmembrane</keyword>
<feature type="disulfide bond" evidence="1">
    <location>
        <begin position="44"/>
        <end position="57"/>
    </location>
</feature>
<comment type="caution">
    <text evidence="1">Lacks conserved residue(s) required for the propagation of feature annotation.</text>
</comment>
<evidence type="ECO:0000256" key="1">
    <source>
        <dbReference type="PROSITE-ProRule" id="PRU00206"/>
    </source>
</evidence>
<reference evidence="6" key="1">
    <citation type="submission" date="2020-07" db="EMBL/GenBank/DDBJ databases">
        <title>The High-quality genome of the commercially important snow crab, Chionoecetes opilio.</title>
        <authorList>
            <person name="Jeong J.-H."/>
            <person name="Ryu S."/>
        </authorList>
    </citation>
    <scope>NUCLEOTIDE SEQUENCE</scope>
    <source>
        <strain evidence="6">MADBK_172401_WGS</strain>
        <tissue evidence="6">Digestive gland</tissue>
    </source>
</reference>
<feature type="chain" id="PRO_5035149331" description="TNFR-Cys domain-containing protein" evidence="4">
    <location>
        <begin position="19"/>
        <end position="468"/>
    </location>
</feature>
<keyword evidence="1" id="KW-1015">Disulfide bond</keyword>
<comment type="caution">
    <text evidence="6">The sequence shown here is derived from an EMBL/GenBank/DDBJ whole genome shotgun (WGS) entry which is preliminary data.</text>
</comment>
<evidence type="ECO:0000313" key="7">
    <source>
        <dbReference type="Proteomes" id="UP000770661"/>
    </source>
</evidence>
<organism evidence="6 7">
    <name type="scientific">Chionoecetes opilio</name>
    <name type="common">Atlantic snow crab</name>
    <name type="synonym">Cancer opilio</name>
    <dbReference type="NCBI Taxonomy" id="41210"/>
    <lineage>
        <taxon>Eukaryota</taxon>
        <taxon>Metazoa</taxon>
        <taxon>Ecdysozoa</taxon>
        <taxon>Arthropoda</taxon>
        <taxon>Crustacea</taxon>
        <taxon>Multicrustacea</taxon>
        <taxon>Malacostraca</taxon>
        <taxon>Eumalacostraca</taxon>
        <taxon>Eucarida</taxon>
        <taxon>Decapoda</taxon>
        <taxon>Pleocyemata</taxon>
        <taxon>Brachyura</taxon>
        <taxon>Eubrachyura</taxon>
        <taxon>Majoidea</taxon>
        <taxon>Majidae</taxon>
        <taxon>Chionoecetes</taxon>
    </lineage>
</organism>
<dbReference type="Proteomes" id="UP000770661">
    <property type="component" value="Unassembled WGS sequence"/>
</dbReference>
<keyword evidence="7" id="KW-1185">Reference proteome</keyword>
<dbReference type="EMBL" id="JACEEZ010022703">
    <property type="protein sequence ID" value="KAG0712126.1"/>
    <property type="molecule type" value="Genomic_DNA"/>
</dbReference>
<feature type="transmembrane region" description="Helical" evidence="3">
    <location>
        <begin position="245"/>
        <end position="268"/>
    </location>
</feature>
<gene>
    <name evidence="6" type="ORF">GWK47_019154</name>
</gene>
<feature type="domain" description="TNFR-Cys" evidence="5">
    <location>
        <begin position="26"/>
        <end position="65"/>
    </location>
</feature>
<feature type="compositionally biased region" description="Basic and acidic residues" evidence="2">
    <location>
        <begin position="108"/>
        <end position="125"/>
    </location>
</feature>
<feature type="signal peptide" evidence="4">
    <location>
        <begin position="1"/>
        <end position="18"/>
    </location>
</feature>
<dbReference type="PROSITE" id="PS50050">
    <property type="entry name" value="TNFR_NGFR_2"/>
    <property type="match status" value="1"/>
</dbReference>
<dbReference type="InterPro" id="IPR001368">
    <property type="entry name" value="TNFR/NGFR_Cys_rich_reg"/>
</dbReference>
<dbReference type="AlphaFoldDB" id="A0A8J5CG23"/>
<feature type="repeat" description="TNFR-Cys" evidence="1">
    <location>
        <begin position="26"/>
        <end position="65"/>
    </location>
</feature>
<sequence length="468" mass="49841">MVGRGWWVLAWTVCAGWTVDPSGSLSCHPGQEYFSGRQGQCVPCTRCHDPQVVVVPCYVYQDAVCAPAAQFVPNWPQPGPQLPITLSTSPAPHVREARVRGKHTAAPSERETQPRKTNGKQEKSHGGKSASRKNNNRAQSNSQSDSEKSSKKHPRHNHRHRQRQDLRPQNRSGEQLTEEFEVNSVIVHKKSGGNRAVDTLPGDGNSGVVSRKSGGGESGSSGGGGDETQDSDVEQPEVARWKETFFFVFITIVSICLVLLTIATLSHLRNILTRRKLKRVYDGLPSARCGEARVMEQLLPSAPECPGPAVATRGTVTYIRATTATASTPSSPTLTTTMAAMSAEAHPTPAHVYPINPFTMDRLLEQRRVLGPASSVDTNLYVESWQQQDSQAPGSTAHCAPGPCVPPRGSVSACPSPAPVRSYRPGPASASASPTVSVRGLNIPRGPPRGGLAAPLGVVSGGLAGGCS</sequence>
<dbReference type="OrthoDB" id="6126731at2759"/>
<evidence type="ECO:0000256" key="4">
    <source>
        <dbReference type="SAM" id="SignalP"/>
    </source>
</evidence>
<feature type="disulfide bond" evidence="1">
    <location>
        <begin position="47"/>
        <end position="65"/>
    </location>
</feature>